<evidence type="ECO:0000313" key="2">
    <source>
        <dbReference type="Proteomes" id="UP000377803"/>
    </source>
</evidence>
<organism evidence="1 2">
    <name type="scientific">Candidatus Nanohalobium constans</name>
    <dbReference type="NCBI Taxonomy" id="2565781"/>
    <lineage>
        <taxon>Archaea</taxon>
        <taxon>Candidatus Nanohalarchaeota</taxon>
        <taxon>Candidatus Nanohalobia</taxon>
        <taxon>Candidatus Nanohalobiales</taxon>
        <taxon>Candidatus Nanohalobiaceae</taxon>
        <taxon>Candidatus Nanohalobium</taxon>
    </lineage>
</organism>
<dbReference type="KEGG" id="ncon:LC1Nh_0675"/>
<reference evidence="2" key="1">
    <citation type="submission" date="2019-05" db="EMBL/GenBank/DDBJ databases">
        <title>Candidatus Nanohalobium constans, a novel model system to study the DPANN nano-sized archaea: genomic and physiological characterization of a nanoarchaeon co-cultured with its chitinotrophic host.</title>
        <authorList>
            <person name="La Cono V."/>
            <person name="Arcadi E."/>
            <person name="Crisafi F."/>
            <person name="Denaro R."/>
            <person name="La Spada G."/>
            <person name="Messina E."/>
            <person name="Smedile F."/>
            <person name="Toshchakov S.V."/>
            <person name="Shevchenko M.A."/>
            <person name="Golyshin P.N."/>
            <person name="Golyshina O.V."/>
            <person name="Ferrer M."/>
            <person name="Rohde M."/>
            <person name="Mushegian A."/>
            <person name="Sorokin D.Y."/>
            <person name="Giuliano L."/>
            <person name="Yakimov M.M."/>
        </authorList>
    </citation>
    <scope>NUCLEOTIDE SEQUENCE [LARGE SCALE GENOMIC DNA]</scope>
    <source>
        <strain evidence="2">LC1Nh</strain>
    </source>
</reference>
<name>A0A5Q0UG46_9ARCH</name>
<dbReference type="AlphaFoldDB" id="A0A5Q0UG46"/>
<keyword evidence="2" id="KW-1185">Reference proteome</keyword>
<accession>A0A5Q0UG46</accession>
<evidence type="ECO:0000313" key="1">
    <source>
        <dbReference type="EMBL" id="QGA80566.1"/>
    </source>
</evidence>
<sequence>MPPFEVERLNRRFEKLDEIAAQNVEKNLPNQELLKMENVEGSGLPADTVSLYEETYLLTSMGLASASMILQGVLMENLCHSIYFQNEEERFKGNFKKLIEELEDDLKEKHIDFLQDLRKFERNTRVHSDWDDMRDKFTALKPIFDGMTEKEQREFGGIAWRQLDKAQFADSFRKCHEIVEFSFGKFWNVEPEQ</sequence>
<dbReference type="EMBL" id="CP040089">
    <property type="protein sequence ID" value="QGA80566.1"/>
    <property type="molecule type" value="Genomic_DNA"/>
</dbReference>
<proteinExistence type="predicted"/>
<gene>
    <name evidence="1" type="ORF">LC1Nh_0675</name>
</gene>
<dbReference type="Proteomes" id="UP000377803">
    <property type="component" value="Chromosome"/>
</dbReference>
<protein>
    <submittedName>
        <fullName evidence="1">Uncharacterized protein</fullName>
    </submittedName>
</protein>